<comment type="similarity">
    <text evidence="1">Belongs to the protein-tyrosine phosphatase family. Non-receptor class dual specificity subfamily.</text>
</comment>
<dbReference type="EC" id="3.1.3.48" evidence="2"/>
<dbReference type="SUPFAM" id="SSF52799">
    <property type="entry name" value="(Phosphotyrosine protein) phosphatases II"/>
    <property type="match status" value="1"/>
</dbReference>
<name>A0A4D6KVC8_VIGUN</name>
<reference evidence="6 7" key="1">
    <citation type="submission" date="2019-04" db="EMBL/GenBank/DDBJ databases">
        <title>An improved genome assembly and genetic linkage map for asparagus bean, Vigna unguiculata ssp. sesquipedialis.</title>
        <authorList>
            <person name="Xia Q."/>
            <person name="Zhang R."/>
            <person name="Dong Y."/>
        </authorList>
    </citation>
    <scope>NUCLEOTIDE SEQUENCE [LARGE SCALE GENOMIC DNA]</scope>
    <source>
        <tissue evidence="6">Leaf</tissue>
    </source>
</reference>
<dbReference type="InterPro" id="IPR029021">
    <property type="entry name" value="Prot-tyrosine_phosphatase-like"/>
</dbReference>
<dbReference type="PANTHER" id="PTHR10159">
    <property type="entry name" value="DUAL SPECIFICITY PROTEIN PHOSPHATASE"/>
    <property type="match status" value="1"/>
</dbReference>
<keyword evidence="3" id="KW-0378">Hydrolase</keyword>
<dbReference type="EMBL" id="CP039346">
    <property type="protein sequence ID" value="QCD79877.1"/>
    <property type="molecule type" value="Genomic_DNA"/>
</dbReference>
<evidence type="ECO:0000256" key="4">
    <source>
        <dbReference type="ARBA" id="ARBA00022912"/>
    </source>
</evidence>
<dbReference type="InterPro" id="IPR000340">
    <property type="entry name" value="Dual-sp_phosphatase_cat-dom"/>
</dbReference>
<dbReference type="GO" id="GO:0033550">
    <property type="term" value="F:MAP kinase tyrosine phosphatase activity"/>
    <property type="evidence" value="ECO:0007669"/>
    <property type="project" value="TreeGrafter"/>
</dbReference>
<keyword evidence="7" id="KW-1185">Reference proteome</keyword>
<evidence type="ECO:0000313" key="6">
    <source>
        <dbReference type="EMBL" id="QCD79877.1"/>
    </source>
</evidence>
<dbReference type="InterPro" id="IPR020422">
    <property type="entry name" value="TYR_PHOSPHATASE_DUAL_dom"/>
</dbReference>
<evidence type="ECO:0000313" key="7">
    <source>
        <dbReference type="Proteomes" id="UP000501690"/>
    </source>
</evidence>
<evidence type="ECO:0000256" key="3">
    <source>
        <dbReference type="ARBA" id="ARBA00022801"/>
    </source>
</evidence>
<evidence type="ECO:0000259" key="5">
    <source>
        <dbReference type="SMART" id="SM00195"/>
    </source>
</evidence>
<evidence type="ECO:0000256" key="1">
    <source>
        <dbReference type="ARBA" id="ARBA00008601"/>
    </source>
</evidence>
<dbReference type="GO" id="GO:0017017">
    <property type="term" value="F:MAP kinase tyrosine/serine/threonine phosphatase activity"/>
    <property type="evidence" value="ECO:0007669"/>
    <property type="project" value="TreeGrafter"/>
</dbReference>
<keyword evidence="4" id="KW-0904">Protein phosphatase</keyword>
<dbReference type="PANTHER" id="PTHR10159:SF511">
    <property type="entry name" value="DUAL SPECIFICITY PROTEIN PHOSPHATASE 1"/>
    <property type="match status" value="1"/>
</dbReference>
<dbReference type="CDD" id="cd14498">
    <property type="entry name" value="DSP"/>
    <property type="match status" value="1"/>
</dbReference>
<sequence>MTSSEAIEQFDKCMNGQIEVIARVWHLFQAYKKDKIPFKIDEGLYLGSIGTAVNKAALKEHNITHILTVAGRIPPAHPDDFVYKIINVVDKDDEDLKKYFNECFDFIDEAKRLGGGVLVHCFAGRSRRPNIYFITHWPSDAGSDTHCNRRWHPMHKALNQLGLWKGDGEGRHGLKSHEWRSHF</sequence>
<dbReference type="Pfam" id="PF00782">
    <property type="entry name" value="DSPc"/>
    <property type="match status" value="1"/>
</dbReference>
<dbReference type="Gene3D" id="3.90.190.10">
    <property type="entry name" value="Protein tyrosine phosphatase superfamily"/>
    <property type="match status" value="1"/>
</dbReference>
<gene>
    <name evidence="6" type="ORF">DEO72_LG2g195</name>
</gene>
<organism evidence="6 7">
    <name type="scientific">Vigna unguiculata</name>
    <name type="common">Cowpea</name>
    <dbReference type="NCBI Taxonomy" id="3917"/>
    <lineage>
        <taxon>Eukaryota</taxon>
        <taxon>Viridiplantae</taxon>
        <taxon>Streptophyta</taxon>
        <taxon>Embryophyta</taxon>
        <taxon>Tracheophyta</taxon>
        <taxon>Spermatophyta</taxon>
        <taxon>Magnoliopsida</taxon>
        <taxon>eudicotyledons</taxon>
        <taxon>Gunneridae</taxon>
        <taxon>Pentapetalae</taxon>
        <taxon>rosids</taxon>
        <taxon>fabids</taxon>
        <taxon>Fabales</taxon>
        <taxon>Fabaceae</taxon>
        <taxon>Papilionoideae</taxon>
        <taxon>50 kb inversion clade</taxon>
        <taxon>NPAAA clade</taxon>
        <taxon>indigoferoid/millettioid clade</taxon>
        <taxon>Phaseoleae</taxon>
        <taxon>Vigna</taxon>
    </lineage>
</organism>
<dbReference type="GO" id="GO:0005737">
    <property type="term" value="C:cytoplasm"/>
    <property type="evidence" value="ECO:0007669"/>
    <property type="project" value="TreeGrafter"/>
</dbReference>
<proteinExistence type="inferred from homology"/>
<protein>
    <recommendedName>
        <fullName evidence="2">protein-tyrosine-phosphatase</fullName>
        <ecNumber evidence="2">3.1.3.48</ecNumber>
    </recommendedName>
</protein>
<dbReference type="GO" id="GO:0008330">
    <property type="term" value="F:protein tyrosine/threonine phosphatase activity"/>
    <property type="evidence" value="ECO:0007669"/>
    <property type="project" value="TreeGrafter"/>
</dbReference>
<feature type="domain" description="Tyrosine-protein phosphatase" evidence="5">
    <location>
        <begin position="36"/>
        <end position="167"/>
    </location>
</feature>
<dbReference type="SMART" id="SM00195">
    <property type="entry name" value="DSPc"/>
    <property type="match status" value="1"/>
</dbReference>
<accession>A0A4D6KVC8</accession>
<dbReference type="GO" id="GO:0043409">
    <property type="term" value="P:negative regulation of MAPK cascade"/>
    <property type="evidence" value="ECO:0007669"/>
    <property type="project" value="TreeGrafter"/>
</dbReference>
<dbReference type="AlphaFoldDB" id="A0A4D6KVC8"/>
<evidence type="ECO:0000256" key="2">
    <source>
        <dbReference type="ARBA" id="ARBA00013064"/>
    </source>
</evidence>
<dbReference type="Proteomes" id="UP000501690">
    <property type="component" value="Linkage Group LG2"/>
</dbReference>